<evidence type="ECO:0000313" key="3">
    <source>
        <dbReference type="Proteomes" id="UP000036947"/>
    </source>
</evidence>
<evidence type="ECO:0000313" key="2">
    <source>
        <dbReference type="EMBL" id="KND92483.1"/>
    </source>
</evidence>
<proteinExistence type="predicted"/>
<reference evidence="2 3" key="1">
    <citation type="journal article" date="2015" name="BMC Genomics">
        <title>The genome of the truffle-parasite Tolypocladium ophioglossoides and the evolution of antifungal peptaibiotics.</title>
        <authorList>
            <person name="Quandt C.A."/>
            <person name="Bushley K.E."/>
            <person name="Spatafora J.W."/>
        </authorList>
    </citation>
    <scope>NUCLEOTIDE SEQUENCE [LARGE SCALE GENOMIC DNA]</scope>
    <source>
        <strain evidence="2 3">CBS 100239</strain>
    </source>
</reference>
<evidence type="ECO:0000259" key="1">
    <source>
        <dbReference type="Pfam" id="PF18648"/>
    </source>
</evidence>
<accession>A0A0L0NEM2</accession>
<comment type="caution">
    <text evidence="2">The sequence shown here is derived from an EMBL/GenBank/DDBJ whole genome shotgun (WGS) entry which is preliminary data.</text>
</comment>
<dbReference type="EMBL" id="LFRF01000005">
    <property type="protein sequence ID" value="KND92483.1"/>
    <property type="molecule type" value="Genomic_DNA"/>
</dbReference>
<protein>
    <recommendedName>
        <fullName evidence="1">Tse2 ADP-ribosyltransferase toxin domain-containing protein</fullName>
    </recommendedName>
</protein>
<dbReference type="Pfam" id="PF18648">
    <property type="entry name" value="ADPRTs_Tse2"/>
    <property type="match status" value="1"/>
</dbReference>
<dbReference type="Proteomes" id="UP000036947">
    <property type="component" value="Unassembled WGS sequence"/>
</dbReference>
<organism evidence="2 3">
    <name type="scientific">Tolypocladium ophioglossoides (strain CBS 100239)</name>
    <name type="common">Snaketongue truffleclub</name>
    <name type="synonym">Elaphocordyceps ophioglossoides</name>
    <dbReference type="NCBI Taxonomy" id="1163406"/>
    <lineage>
        <taxon>Eukaryota</taxon>
        <taxon>Fungi</taxon>
        <taxon>Dikarya</taxon>
        <taxon>Ascomycota</taxon>
        <taxon>Pezizomycotina</taxon>
        <taxon>Sordariomycetes</taxon>
        <taxon>Hypocreomycetidae</taxon>
        <taxon>Hypocreales</taxon>
        <taxon>Ophiocordycipitaceae</taxon>
        <taxon>Tolypocladium</taxon>
    </lineage>
</organism>
<sequence length="156" mass="17923">MANLIATFRSFPKELFRVNNGPQIRIRPWSPKRHVYDILVKNGRVQPKALDPSTYRAPNGASMRPNSTYQQHLVSELFQGSDVLVYAVPKGTRLPDNLILVHERTDHYSLQPAQDMTLDALNDKATSFFLAHAKLYTRNQWLKAYPTPTEFPPFNK</sequence>
<feature type="domain" description="Tse2 ADP-ribosyltransferase toxin" evidence="1">
    <location>
        <begin position="13"/>
        <end position="141"/>
    </location>
</feature>
<dbReference type="InterPro" id="IPR041018">
    <property type="entry name" value="ADPRTs_Tse2"/>
</dbReference>
<gene>
    <name evidence="2" type="ORF">TOPH_02733</name>
</gene>
<dbReference type="AlphaFoldDB" id="A0A0L0NEM2"/>
<keyword evidence="3" id="KW-1185">Reference proteome</keyword>
<name>A0A0L0NEM2_TOLOC</name>